<dbReference type="Proteomes" id="UP000316621">
    <property type="component" value="Chromosome 3"/>
</dbReference>
<dbReference type="EMBL" id="CM010717">
    <property type="protein sequence ID" value="RZC56351.1"/>
    <property type="molecule type" value="Genomic_DNA"/>
</dbReference>
<keyword evidence="1" id="KW-0732">Signal</keyword>
<reference evidence="2 3" key="1">
    <citation type="journal article" date="2018" name="Science">
        <title>The opium poppy genome and morphinan production.</title>
        <authorList>
            <person name="Guo L."/>
            <person name="Winzer T."/>
            <person name="Yang X."/>
            <person name="Li Y."/>
            <person name="Ning Z."/>
            <person name="He Z."/>
            <person name="Teodor R."/>
            <person name="Lu Y."/>
            <person name="Bowser T.A."/>
            <person name="Graham I.A."/>
            <person name="Ye K."/>
        </authorList>
    </citation>
    <scope>NUCLEOTIDE SEQUENCE [LARGE SCALE GENOMIC DNA]</scope>
    <source>
        <strain evidence="3">cv. HN1</strain>
        <tissue evidence="2">Leaves</tissue>
    </source>
</reference>
<proteinExistence type="predicted"/>
<name>A0A4Y7J8T8_PAPSO</name>
<dbReference type="AlphaFoldDB" id="A0A4Y7J8T8"/>
<accession>A0A4Y7J8T8</accession>
<feature type="chain" id="PRO_5021224959" evidence="1">
    <location>
        <begin position="26"/>
        <end position="205"/>
    </location>
</feature>
<gene>
    <name evidence="2" type="ORF">C5167_015219</name>
</gene>
<feature type="signal peptide" evidence="1">
    <location>
        <begin position="1"/>
        <end position="25"/>
    </location>
</feature>
<evidence type="ECO:0000313" key="3">
    <source>
        <dbReference type="Proteomes" id="UP000316621"/>
    </source>
</evidence>
<evidence type="ECO:0000256" key="1">
    <source>
        <dbReference type="SAM" id="SignalP"/>
    </source>
</evidence>
<organism evidence="2 3">
    <name type="scientific">Papaver somniferum</name>
    <name type="common">Opium poppy</name>
    <dbReference type="NCBI Taxonomy" id="3469"/>
    <lineage>
        <taxon>Eukaryota</taxon>
        <taxon>Viridiplantae</taxon>
        <taxon>Streptophyta</taxon>
        <taxon>Embryophyta</taxon>
        <taxon>Tracheophyta</taxon>
        <taxon>Spermatophyta</taxon>
        <taxon>Magnoliopsida</taxon>
        <taxon>Ranunculales</taxon>
        <taxon>Papaveraceae</taxon>
        <taxon>Papaveroideae</taxon>
        <taxon>Papaver</taxon>
    </lineage>
</organism>
<dbReference type="Gramene" id="RZC56351">
    <property type="protein sequence ID" value="RZC56351"/>
    <property type="gene ID" value="C5167_015219"/>
</dbReference>
<protein>
    <submittedName>
        <fullName evidence="2">Uncharacterized protein</fullName>
    </submittedName>
</protein>
<keyword evidence="3" id="KW-1185">Reference proteome</keyword>
<sequence>MVKFCCTNLVLKSLIFILITQSLLQDSPPLRRVENLACFNDGAESEEWIWNWFGTASEIGVLFVDELVLLFSSCFLMVSKFKFHCGAYSILHTTAVSFALNFWMAIQYESLVVNIQDGYALNFTGANIGPWKCIHTSYIAECVSDANSSSNGVRLAVATASTILHHPTSPFGATIFRLMDFHLQLLHPPASTEDEQQLMQGVFKR</sequence>
<evidence type="ECO:0000313" key="2">
    <source>
        <dbReference type="EMBL" id="RZC56351.1"/>
    </source>
</evidence>